<gene>
    <name evidence="2" type="ORF">CSSPJE1EN1_LOCUS8545</name>
</gene>
<reference evidence="2" key="1">
    <citation type="submission" date="2024-02" db="EMBL/GenBank/DDBJ databases">
        <authorList>
            <consortium name="ELIXIR-Norway"/>
            <consortium name="Elixir Norway"/>
        </authorList>
    </citation>
    <scope>NUCLEOTIDE SEQUENCE</scope>
</reference>
<name>A0ABP0WC64_9BRYO</name>
<feature type="region of interest" description="Disordered" evidence="1">
    <location>
        <begin position="30"/>
        <end position="56"/>
    </location>
</feature>
<dbReference type="EMBL" id="OZ020110">
    <property type="protein sequence ID" value="CAK9263067.1"/>
    <property type="molecule type" value="Genomic_DNA"/>
</dbReference>
<accession>A0ABP0WC64</accession>
<proteinExistence type="predicted"/>
<keyword evidence="3" id="KW-1185">Reference proteome</keyword>
<evidence type="ECO:0000313" key="3">
    <source>
        <dbReference type="Proteomes" id="UP001497444"/>
    </source>
</evidence>
<sequence length="96" mass="10804">MVKEERRRRSRGPNRGLKIVVVPKAFEDLDAGGGKKAQAEEDKQEDDDDRGGRWRISSSSCFPPTFLDRSWFPFWVSVDLFTGSVHVNKFSCGGGL</sequence>
<evidence type="ECO:0000256" key="1">
    <source>
        <dbReference type="SAM" id="MobiDB-lite"/>
    </source>
</evidence>
<dbReference type="Proteomes" id="UP001497444">
    <property type="component" value="Chromosome 15"/>
</dbReference>
<organism evidence="2 3">
    <name type="scientific">Sphagnum jensenii</name>
    <dbReference type="NCBI Taxonomy" id="128206"/>
    <lineage>
        <taxon>Eukaryota</taxon>
        <taxon>Viridiplantae</taxon>
        <taxon>Streptophyta</taxon>
        <taxon>Embryophyta</taxon>
        <taxon>Bryophyta</taxon>
        <taxon>Sphagnophytina</taxon>
        <taxon>Sphagnopsida</taxon>
        <taxon>Sphagnales</taxon>
        <taxon>Sphagnaceae</taxon>
        <taxon>Sphagnum</taxon>
    </lineage>
</organism>
<evidence type="ECO:0000313" key="2">
    <source>
        <dbReference type="EMBL" id="CAK9263067.1"/>
    </source>
</evidence>
<protein>
    <submittedName>
        <fullName evidence="2">Uncharacterized protein</fullName>
    </submittedName>
</protein>